<dbReference type="AlphaFoldDB" id="A0A915KZC2"/>
<dbReference type="WBParaSite" id="nRc.2.0.1.t42852-RA">
    <property type="protein sequence ID" value="nRc.2.0.1.t42852-RA"/>
    <property type="gene ID" value="nRc.2.0.1.g42852"/>
</dbReference>
<dbReference type="Proteomes" id="UP000887565">
    <property type="component" value="Unplaced"/>
</dbReference>
<evidence type="ECO:0000313" key="2">
    <source>
        <dbReference type="WBParaSite" id="nRc.2.0.1.t42852-RA"/>
    </source>
</evidence>
<name>A0A915KZC2_ROMCU</name>
<accession>A0A915KZC2</accession>
<reference evidence="2" key="1">
    <citation type="submission" date="2022-11" db="UniProtKB">
        <authorList>
            <consortium name="WormBaseParasite"/>
        </authorList>
    </citation>
    <scope>IDENTIFICATION</scope>
</reference>
<protein>
    <submittedName>
        <fullName evidence="2">Uncharacterized protein</fullName>
    </submittedName>
</protein>
<keyword evidence="1" id="KW-1185">Reference proteome</keyword>
<evidence type="ECO:0000313" key="1">
    <source>
        <dbReference type="Proteomes" id="UP000887565"/>
    </source>
</evidence>
<organism evidence="1 2">
    <name type="scientific">Romanomermis culicivorax</name>
    <name type="common">Nematode worm</name>
    <dbReference type="NCBI Taxonomy" id="13658"/>
    <lineage>
        <taxon>Eukaryota</taxon>
        <taxon>Metazoa</taxon>
        <taxon>Ecdysozoa</taxon>
        <taxon>Nematoda</taxon>
        <taxon>Enoplea</taxon>
        <taxon>Dorylaimia</taxon>
        <taxon>Mermithida</taxon>
        <taxon>Mermithoidea</taxon>
        <taxon>Mermithidae</taxon>
        <taxon>Romanomermis</taxon>
    </lineage>
</organism>
<proteinExistence type="predicted"/>
<sequence>MGLEFEMMMNLKESKDQAGKTTLFSIENFSFNQFGQSISGLNVYHQTEIMTPIAPKEKKGIC</sequence>